<feature type="compositionally biased region" description="Basic residues" evidence="1">
    <location>
        <begin position="135"/>
        <end position="145"/>
    </location>
</feature>
<reference evidence="4" key="1">
    <citation type="journal article" date="2008" name="Insect Biochem. Mol. Biol.">
        <title>The genome of a lepidopteran model insect, the silkworm Bombyx mori.</title>
        <authorList>
            <consortium name="International Silkworm Genome Consortium"/>
        </authorList>
    </citation>
    <scope>NUCLEOTIDE SEQUENCE [LARGE SCALE GENOMIC DNA]</scope>
    <source>
        <strain evidence="4">p50T</strain>
    </source>
</reference>
<name>A0A8R2AM80_BOMMO</name>
<sequence length="145" mass="16595">MLTLNLILVLGLAIKVIHSSHSKADLEEIPLSKSLGYSIRKKLTGSLEDDRLNKEFMEQYQEMLKASQESLGTIDALTRNMRGVVDDEDINVLKSAEQADHRRRAPEIQSEFRKRHARSQAIRKKKLSVQSLKNHVQHSKKHSLD</sequence>
<keyword evidence="4" id="KW-1185">Reference proteome</keyword>
<accession>A0A8R2AM80</accession>
<dbReference type="EnsemblMetazoa" id="XM_004928854.4">
    <property type="protein sequence ID" value="XP_004928911.1"/>
    <property type="gene ID" value="LOC101740418"/>
</dbReference>
<proteinExistence type="predicted"/>
<evidence type="ECO:0000313" key="4">
    <source>
        <dbReference type="Proteomes" id="UP000005204"/>
    </source>
</evidence>
<dbReference type="OrthoDB" id="7192578at2759"/>
<evidence type="ECO:0000256" key="1">
    <source>
        <dbReference type="SAM" id="MobiDB-lite"/>
    </source>
</evidence>
<feature type="region of interest" description="Disordered" evidence="1">
    <location>
        <begin position="96"/>
        <end position="145"/>
    </location>
</feature>
<feature type="signal peptide" evidence="2">
    <location>
        <begin position="1"/>
        <end position="19"/>
    </location>
</feature>
<dbReference type="Proteomes" id="UP000005204">
    <property type="component" value="Unassembled WGS sequence"/>
</dbReference>
<dbReference type="AlphaFoldDB" id="A0A8R2AM80"/>
<dbReference type="KEGG" id="bmor:101740418"/>
<dbReference type="RefSeq" id="XP_004928911.1">
    <property type="nucleotide sequence ID" value="XM_004928854.5"/>
</dbReference>
<keyword evidence="2" id="KW-0732">Signal</keyword>
<evidence type="ECO:0000313" key="3">
    <source>
        <dbReference type="EnsemblMetazoa" id="XP_004928911.1"/>
    </source>
</evidence>
<protein>
    <submittedName>
        <fullName evidence="3">Uncharacterized protein</fullName>
    </submittedName>
</protein>
<feature type="chain" id="PRO_5035907829" evidence="2">
    <location>
        <begin position="20"/>
        <end position="145"/>
    </location>
</feature>
<dbReference type="GeneID" id="101740418"/>
<feature type="compositionally biased region" description="Basic residues" evidence="1">
    <location>
        <begin position="113"/>
        <end position="127"/>
    </location>
</feature>
<evidence type="ECO:0000256" key="2">
    <source>
        <dbReference type="SAM" id="SignalP"/>
    </source>
</evidence>
<reference evidence="3" key="2">
    <citation type="submission" date="2022-06" db="UniProtKB">
        <authorList>
            <consortium name="EnsemblMetazoa"/>
        </authorList>
    </citation>
    <scope>IDENTIFICATION</scope>
    <source>
        <strain evidence="3">p50T (Dazao)</strain>
    </source>
</reference>
<organism evidence="3 4">
    <name type="scientific">Bombyx mori</name>
    <name type="common">Silk moth</name>
    <dbReference type="NCBI Taxonomy" id="7091"/>
    <lineage>
        <taxon>Eukaryota</taxon>
        <taxon>Metazoa</taxon>
        <taxon>Ecdysozoa</taxon>
        <taxon>Arthropoda</taxon>
        <taxon>Hexapoda</taxon>
        <taxon>Insecta</taxon>
        <taxon>Pterygota</taxon>
        <taxon>Neoptera</taxon>
        <taxon>Endopterygota</taxon>
        <taxon>Lepidoptera</taxon>
        <taxon>Glossata</taxon>
        <taxon>Ditrysia</taxon>
        <taxon>Bombycoidea</taxon>
        <taxon>Bombycidae</taxon>
        <taxon>Bombycinae</taxon>
        <taxon>Bombyx</taxon>
    </lineage>
</organism>